<dbReference type="EMBL" id="SNRY01000263">
    <property type="protein sequence ID" value="KAA6343580.1"/>
    <property type="molecule type" value="Genomic_DNA"/>
</dbReference>
<sequence>MTKNQTPDFTFLSVKSGTIFANHQVDRTGRPPAGSDL</sequence>
<reference evidence="1" key="1">
    <citation type="submission" date="2019-03" db="EMBL/GenBank/DDBJ databases">
        <title>Single cell metagenomics reveals metabolic interactions within the superorganism composed of flagellate Streblomastix strix and complex community of Bacteroidetes bacteria on its surface.</title>
        <authorList>
            <person name="Treitli S.C."/>
            <person name="Kolisko M."/>
            <person name="Husnik F."/>
            <person name="Keeling P."/>
            <person name="Hampl V."/>
        </authorList>
    </citation>
    <scope>NUCLEOTIDE SEQUENCE</scope>
    <source>
        <strain evidence="1">STM</strain>
    </source>
</reference>
<name>A0A5J4SE11_9ZZZZ</name>
<dbReference type="AlphaFoldDB" id="A0A5J4SE11"/>
<proteinExistence type="predicted"/>
<gene>
    <name evidence="1" type="ORF">EZS27_008749</name>
</gene>
<evidence type="ECO:0000313" key="1">
    <source>
        <dbReference type="EMBL" id="KAA6343580.1"/>
    </source>
</evidence>
<comment type="caution">
    <text evidence="1">The sequence shown here is derived from an EMBL/GenBank/DDBJ whole genome shotgun (WGS) entry which is preliminary data.</text>
</comment>
<organism evidence="1">
    <name type="scientific">termite gut metagenome</name>
    <dbReference type="NCBI Taxonomy" id="433724"/>
    <lineage>
        <taxon>unclassified sequences</taxon>
        <taxon>metagenomes</taxon>
        <taxon>organismal metagenomes</taxon>
    </lineage>
</organism>
<accession>A0A5J4SE11</accession>
<protein>
    <submittedName>
        <fullName evidence="1">Uncharacterized protein</fullName>
    </submittedName>
</protein>